<dbReference type="Proteomes" id="UP000745859">
    <property type="component" value="Unassembled WGS sequence"/>
</dbReference>
<name>A0ABX0U9E3_9FLAO</name>
<accession>A0ABX0U9E3</accession>
<dbReference type="InterPro" id="IPR006190">
    <property type="entry name" value="SAF_AFP_Neu5Ac"/>
</dbReference>
<dbReference type="Pfam" id="PF08666">
    <property type="entry name" value="SAF"/>
    <property type="match status" value="1"/>
</dbReference>
<dbReference type="PANTHER" id="PTHR42966:SF1">
    <property type="entry name" value="SIALIC ACID SYNTHASE"/>
    <property type="match status" value="1"/>
</dbReference>
<evidence type="ECO:0000313" key="2">
    <source>
        <dbReference type="EMBL" id="NIJ45432.1"/>
    </source>
</evidence>
<dbReference type="GO" id="GO:0050462">
    <property type="term" value="F:N-acetylneuraminate synthase activity"/>
    <property type="evidence" value="ECO:0007669"/>
    <property type="project" value="UniProtKB-EC"/>
</dbReference>
<dbReference type="SUPFAM" id="SSF51269">
    <property type="entry name" value="AFP III-like domain"/>
    <property type="match status" value="1"/>
</dbReference>
<dbReference type="PROSITE" id="PS50844">
    <property type="entry name" value="AFP_LIKE"/>
    <property type="match status" value="1"/>
</dbReference>
<feature type="domain" description="AFP-like" evidence="1">
    <location>
        <begin position="275"/>
        <end position="333"/>
    </location>
</feature>
<dbReference type="Pfam" id="PF03102">
    <property type="entry name" value="NeuB"/>
    <property type="match status" value="1"/>
</dbReference>
<protein>
    <submittedName>
        <fullName evidence="2">N-acetylneuraminate synthase</fullName>
        <ecNumber evidence="2">2.5.1.56</ecNumber>
    </submittedName>
</protein>
<evidence type="ECO:0000259" key="1">
    <source>
        <dbReference type="PROSITE" id="PS50844"/>
    </source>
</evidence>
<gene>
    <name evidence="2" type="ORF">FHR24_001900</name>
</gene>
<organism evidence="2 3">
    <name type="scientific">Wenyingzhuangia heitensis</name>
    <dbReference type="NCBI Taxonomy" id="1487859"/>
    <lineage>
        <taxon>Bacteria</taxon>
        <taxon>Pseudomonadati</taxon>
        <taxon>Bacteroidota</taxon>
        <taxon>Flavobacteriia</taxon>
        <taxon>Flavobacteriales</taxon>
        <taxon>Flavobacteriaceae</taxon>
        <taxon>Wenyingzhuangia</taxon>
    </lineage>
</organism>
<dbReference type="InterPro" id="IPR013132">
    <property type="entry name" value="PseI/NeuA/B-like_N"/>
</dbReference>
<dbReference type="CDD" id="cd11615">
    <property type="entry name" value="SAF_NeuB_like"/>
    <property type="match status" value="1"/>
</dbReference>
<dbReference type="EMBL" id="JAASQL010000002">
    <property type="protein sequence ID" value="NIJ45432.1"/>
    <property type="molecule type" value="Genomic_DNA"/>
</dbReference>
<dbReference type="InterPro" id="IPR013785">
    <property type="entry name" value="Aldolase_TIM"/>
</dbReference>
<keyword evidence="2" id="KW-0808">Transferase</keyword>
<evidence type="ECO:0000313" key="3">
    <source>
        <dbReference type="Proteomes" id="UP000745859"/>
    </source>
</evidence>
<dbReference type="PANTHER" id="PTHR42966">
    <property type="entry name" value="N-ACETYLNEURAMINATE SYNTHASE"/>
    <property type="match status" value="1"/>
</dbReference>
<dbReference type="RefSeq" id="WP_167187461.1">
    <property type="nucleotide sequence ID" value="NZ_JAASQL010000002.1"/>
</dbReference>
<dbReference type="EC" id="2.5.1.56" evidence="2"/>
<dbReference type="InterPro" id="IPR013974">
    <property type="entry name" value="SAF"/>
</dbReference>
<dbReference type="InterPro" id="IPR051690">
    <property type="entry name" value="PseI-like"/>
</dbReference>
<comment type="caution">
    <text evidence="2">The sequence shown here is derived from an EMBL/GenBank/DDBJ whole genome shotgun (WGS) entry which is preliminary data.</text>
</comment>
<dbReference type="Gene3D" id="3.90.1210.10">
    <property type="entry name" value="Antifreeze-like/N-acetylneuraminic acid synthase C-terminal domain"/>
    <property type="match status" value="1"/>
</dbReference>
<reference evidence="2 3" key="1">
    <citation type="submission" date="2020-03" db="EMBL/GenBank/DDBJ databases">
        <title>Genomic Encyclopedia of Type Strains, Phase IV (KMG-IV): sequencing the most valuable type-strain genomes for metagenomic binning, comparative biology and taxonomic classification.</title>
        <authorList>
            <person name="Goeker M."/>
        </authorList>
    </citation>
    <scope>NUCLEOTIDE SEQUENCE [LARGE SCALE GENOMIC DNA]</scope>
    <source>
        <strain evidence="2 3">DSM 101599</strain>
    </source>
</reference>
<proteinExistence type="predicted"/>
<keyword evidence="3" id="KW-1185">Reference proteome</keyword>
<dbReference type="Gene3D" id="3.20.20.70">
    <property type="entry name" value="Aldolase class I"/>
    <property type="match status" value="1"/>
</dbReference>
<dbReference type="SUPFAM" id="SSF51569">
    <property type="entry name" value="Aldolase"/>
    <property type="match status" value="1"/>
</dbReference>
<sequence>MIFIIAEIAQAHDGSLGMAHAYIDAVAKTGCNAIKFQTHIAEAESSIYEPFRVKFSKQDATRMDYWKRMEFTLEQWKELKAHCDEVGLEFMSSPFSNAAVDLLEEVGVKRYKVGSGEVNNFVLLEKIAQTKKPMIISSGMSSFEELDKTIVFLKNRNVDFSILQCTTAYPTQPKEFGLNVIQELKSRYKVPVGFSDHSSSTEACIAATALGAKILEFHVVFDKEMFGPDAKASLTMKETTQLVKAVKNIEIALQNPVDKSDNLRFDSLKSIFEKSLAINKELKAGHIISFSDLETKKPKGFGILASEYEKVIGKKINKDVSQWDFLNYEDLSE</sequence>
<dbReference type="InterPro" id="IPR036732">
    <property type="entry name" value="AFP_Neu5c_C_sf"/>
</dbReference>
<dbReference type="InterPro" id="IPR057736">
    <property type="entry name" value="SAF_PseI/NeuA/NeuB"/>
</dbReference>